<reference evidence="2" key="1">
    <citation type="submission" date="2016-04" db="EMBL/GenBank/DDBJ databases">
        <title>Fast-growing isolate from the root nodules of Vavilovia formosa.</title>
        <authorList>
            <person name="Kimeklis A."/>
            <person name="Safronova V."/>
            <person name="Belimov A."/>
            <person name="Andronov E."/>
        </authorList>
    </citation>
    <scope>NUCLEOTIDE SEQUENCE [LARGE SCALE GENOMIC DNA]</scope>
    <source>
        <strain evidence="2">Vaf-46</strain>
    </source>
</reference>
<gene>
    <name evidence="2" type="ORF">A4U53_02625</name>
    <name evidence="1" type="ORF">GR204_08190</name>
</gene>
<dbReference type="AlphaFoldDB" id="A0A179BST1"/>
<evidence type="ECO:0000313" key="2">
    <source>
        <dbReference type="EMBL" id="OAP94124.1"/>
    </source>
</evidence>
<name>A0A179BST1_RHILE</name>
<organism evidence="2">
    <name type="scientific">Rhizobium leguminosarum</name>
    <dbReference type="NCBI Taxonomy" id="384"/>
    <lineage>
        <taxon>Bacteria</taxon>
        <taxon>Pseudomonadati</taxon>
        <taxon>Pseudomonadota</taxon>
        <taxon>Alphaproteobacteria</taxon>
        <taxon>Hyphomicrobiales</taxon>
        <taxon>Rhizobiaceae</taxon>
        <taxon>Rhizobium/Agrobacterium group</taxon>
        <taxon>Rhizobium</taxon>
    </lineage>
</organism>
<dbReference type="eggNOG" id="ENOG5031HGM">
    <property type="taxonomic scope" value="Bacteria"/>
</dbReference>
<dbReference type="EMBL" id="LWBS01000220">
    <property type="protein sequence ID" value="OAP94124.1"/>
    <property type="molecule type" value="Genomic_DNA"/>
</dbReference>
<dbReference type="EMBL" id="WUEZ01000007">
    <property type="protein sequence ID" value="NEI33983.1"/>
    <property type="molecule type" value="Genomic_DNA"/>
</dbReference>
<accession>A0A179BST1</accession>
<dbReference type="InterPro" id="IPR021232">
    <property type="entry name" value="DUF2735"/>
</dbReference>
<dbReference type="Pfam" id="PF10931">
    <property type="entry name" value="DUF2735"/>
    <property type="match status" value="1"/>
</dbReference>
<proteinExistence type="predicted"/>
<dbReference type="eggNOG" id="ENOG50314SC">
    <property type="taxonomic scope" value="Bacteria"/>
</dbReference>
<protein>
    <submittedName>
        <fullName evidence="1">DUF2735 domain-containing protein</fullName>
    </submittedName>
    <submittedName>
        <fullName evidence="2">Glutamine synthetase</fullName>
    </submittedName>
</protein>
<dbReference type="RefSeq" id="WP_064247875.1">
    <property type="nucleotide sequence ID" value="NZ_CAXURF020000001.1"/>
</dbReference>
<sequence>MPTGFHRESAKIYQFPVKAIRNANRFERARLMEREAAEVCDAALDSCWYHDEAVRESDRPTKS</sequence>
<dbReference type="Proteomes" id="UP000471560">
    <property type="component" value="Unassembled WGS sequence"/>
</dbReference>
<evidence type="ECO:0000313" key="3">
    <source>
        <dbReference type="Proteomes" id="UP000471560"/>
    </source>
</evidence>
<reference evidence="1 3" key="2">
    <citation type="submission" date="2019-12" db="EMBL/GenBank/DDBJ databases">
        <title>Rhizobium genotypes associated with high levels of biological nitrogen fixation by grain legumes in a temperate-maritime cropping system.</title>
        <authorList>
            <person name="Maluk M."/>
            <person name="Francesc Ferrando Molina F."/>
            <person name="Lopez Del Egido L."/>
            <person name="Lafos M."/>
            <person name="Langarica-Fuentes A."/>
            <person name="Gebre Yohannes G."/>
            <person name="Young M.W."/>
            <person name="Martin P."/>
            <person name="Gantlett R."/>
            <person name="Kenicer G."/>
            <person name="Hawes C."/>
            <person name="Begg G.S."/>
            <person name="Quilliam R.S."/>
            <person name="Squire G.R."/>
            <person name="Poole P.S."/>
            <person name="Young P.W."/>
            <person name="Iannetta P.M."/>
            <person name="James E.K."/>
        </authorList>
    </citation>
    <scope>NUCLEOTIDE SEQUENCE [LARGE SCALE GENOMIC DNA]</scope>
    <source>
        <strain evidence="1 3">JHI1096</strain>
    </source>
</reference>
<evidence type="ECO:0000313" key="1">
    <source>
        <dbReference type="EMBL" id="NEI33983.1"/>
    </source>
</evidence>
<comment type="caution">
    <text evidence="2">The sequence shown here is derived from an EMBL/GenBank/DDBJ whole genome shotgun (WGS) entry which is preliminary data.</text>
</comment>